<keyword evidence="13" id="KW-0325">Glycoprotein</keyword>
<evidence type="ECO:0000256" key="6">
    <source>
        <dbReference type="ARBA" id="ARBA00022729"/>
    </source>
</evidence>
<accession>A0AAE2CYG8</accession>
<dbReference type="PROSITE" id="PS00108">
    <property type="entry name" value="PROTEIN_KINASE_ST"/>
    <property type="match status" value="1"/>
</dbReference>
<keyword evidence="4 16" id="KW-0808">Transferase</keyword>
<dbReference type="InterPro" id="IPR001245">
    <property type="entry name" value="Ser-Thr/Tyr_kinase_cat_dom"/>
</dbReference>
<comment type="catalytic activity">
    <reaction evidence="14 16">
        <text>L-threonyl-[protein] + ATP = O-phospho-L-threonyl-[protein] + ADP + H(+)</text>
        <dbReference type="Rhea" id="RHEA:46608"/>
        <dbReference type="Rhea" id="RHEA-COMP:11060"/>
        <dbReference type="Rhea" id="RHEA-COMP:11605"/>
        <dbReference type="ChEBI" id="CHEBI:15378"/>
        <dbReference type="ChEBI" id="CHEBI:30013"/>
        <dbReference type="ChEBI" id="CHEBI:30616"/>
        <dbReference type="ChEBI" id="CHEBI:61977"/>
        <dbReference type="ChEBI" id="CHEBI:456216"/>
        <dbReference type="EC" id="2.7.11.1"/>
    </reaction>
</comment>
<dbReference type="FunFam" id="1.10.510.10:FF:000060">
    <property type="entry name" value="G-type lectin S-receptor-like serine/threonine-protein kinase"/>
    <property type="match status" value="1"/>
</dbReference>
<evidence type="ECO:0000259" key="19">
    <source>
        <dbReference type="PROSITE" id="PS50011"/>
    </source>
</evidence>
<dbReference type="GO" id="GO:0048544">
    <property type="term" value="P:recognition of pollen"/>
    <property type="evidence" value="ECO:0007669"/>
    <property type="project" value="InterPro"/>
</dbReference>
<dbReference type="GO" id="GO:0005886">
    <property type="term" value="C:plasma membrane"/>
    <property type="evidence" value="ECO:0007669"/>
    <property type="project" value="UniProtKB-SubCell"/>
</dbReference>
<dbReference type="FunFam" id="2.90.10.10:FF:000001">
    <property type="entry name" value="G-type lectin S-receptor-like serine/threonine-protein kinase"/>
    <property type="match status" value="1"/>
</dbReference>
<dbReference type="InterPro" id="IPR008271">
    <property type="entry name" value="Ser/Thr_kinase_AS"/>
</dbReference>
<dbReference type="Pfam" id="PF08276">
    <property type="entry name" value="PAN_2"/>
    <property type="match status" value="1"/>
</dbReference>
<dbReference type="InterPro" id="IPR001480">
    <property type="entry name" value="Bulb-type_lectin_dom"/>
</dbReference>
<dbReference type="PANTHER" id="PTHR27002:SF1082">
    <property type="entry name" value="OS06G0693000 PROTEIN"/>
    <property type="match status" value="1"/>
</dbReference>
<dbReference type="InterPro" id="IPR011009">
    <property type="entry name" value="Kinase-like_dom_sf"/>
</dbReference>
<feature type="domain" description="Bulb-type lectin" evidence="20">
    <location>
        <begin position="31"/>
        <end position="151"/>
    </location>
</feature>
<evidence type="ECO:0000256" key="5">
    <source>
        <dbReference type="ARBA" id="ARBA00022692"/>
    </source>
</evidence>
<comment type="catalytic activity">
    <reaction evidence="15 16">
        <text>L-seryl-[protein] + ATP = O-phospho-L-seryl-[protein] + ADP + H(+)</text>
        <dbReference type="Rhea" id="RHEA:17989"/>
        <dbReference type="Rhea" id="RHEA-COMP:9863"/>
        <dbReference type="Rhea" id="RHEA-COMP:11604"/>
        <dbReference type="ChEBI" id="CHEBI:15378"/>
        <dbReference type="ChEBI" id="CHEBI:29999"/>
        <dbReference type="ChEBI" id="CHEBI:30616"/>
        <dbReference type="ChEBI" id="CHEBI:83421"/>
        <dbReference type="ChEBI" id="CHEBI:456216"/>
        <dbReference type="EC" id="2.7.11.1"/>
    </reaction>
</comment>
<evidence type="ECO:0000256" key="8">
    <source>
        <dbReference type="ARBA" id="ARBA00022777"/>
    </source>
</evidence>
<comment type="caution">
    <text evidence="22">The sequence shown here is derived from an EMBL/GenBank/DDBJ whole genome shotgun (WGS) entry which is preliminary data.</text>
</comment>
<dbReference type="CDD" id="cd01098">
    <property type="entry name" value="PAN_AP_plant"/>
    <property type="match status" value="1"/>
</dbReference>
<dbReference type="Pfam" id="PF01453">
    <property type="entry name" value="B_lectin"/>
    <property type="match status" value="1"/>
</dbReference>
<evidence type="ECO:0000256" key="11">
    <source>
        <dbReference type="ARBA" id="ARBA00023136"/>
    </source>
</evidence>
<dbReference type="EMBL" id="JACGWO010000001">
    <property type="protein sequence ID" value="KAK4439266.1"/>
    <property type="molecule type" value="Genomic_DNA"/>
</dbReference>
<dbReference type="PANTHER" id="PTHR27002">
    <property type="entry name" value="RECEPTOR-LIKE SERINE/THREONINE-PROTEIN KINASE SD1-8"/>
    <property type="match status" value="1"/>
</dbReference>
<evidence type="ECO:0000259" key="21">
    <source>
        <dbReference type="PROSITE" id="PS50948"/>
    </source>
</evidence>
<dbReference type="Gene3D" id="1.10.510.10">
    <property type="entry name" value="Transferase(Phosphotransferase) domain 1"/>
    <property type="match status" value="1"/>
</dbReference>
<comment type="subcellular location">
    <subcellularLocation>
        <location evidence="1">Cell membrane</location>
        <topology evidence="1">Single-pass type I membrane protein</topology>
    </subcellularLocation>
</comment>
<keyword evidence="23" id="KW-1185">Reference proteome</keyword>
<evidence type="ECO:0000256" key="14">
    <source>
        <dbReference type="ARBA" id="ARBA00047899"/>
    </source>
</evidence>
<evidence type="ECO:0000256" key="3">
    <source>
        <dbReference type="ARBA" id="ARBA00022527"/>
    </source>
</evidence>
<comment type="similarity">
    <text evidence="16">Belongs to the protein kinase superfamily. Ser/Thr protein kinase family.</text>
</comment>
<evidence type="ECO:0000256" key="4">
    <source>
        <dbReference type="ARBA" id="ARBA00022679"/>
    </source>
</evidence>
<dbReference type="Pfam" id="PF11883">
    <property type="entry name" value="DUF3403"/>
    <property type="match status" value="1"/>
</dbReference>
<feature type="domain" description="Apple" evidence="21">
    <location>
        <begin position="344"/>
        <end position="427"/>
    </location>
</feature>
<keyword evidence="3 16" id="KW-0723">Serine/threonine-protein kinase</keyword>
<dbReference type="Gene3D" id="2.90.10.10">
    <property type="entry name" value="Bulb-type lectin domain"/>
    <property type="match status" value="1"/>
</dbReference>
<dbReference type="CDD" id="cd00028">
    <property type="entry name" value="B_lectin"/>
    <property type="match status" value="1"/>
</dbReference>
<keyword evidence="10 17" id="KW-1133">Transmembrane helix</keyword>
<evidence type="ECO:0000256" key="13">
    <source>
        <dbReference type="ARBA" id="ARBA00023180"/>
    </source>
</evidence>
<dbReference type="SMART" id="SM00220">
    <property type="entry name" value="S_TKc"/>
    <property type="match status" value="1"/>
</dbReference>
<feature type="domain" description="Protein kinase" evidence="19">
    <location>
        <begin position="517"/>
        <end position="793"/>
    </location>
</feature>
<keyword evidence="9 16" id="KW-0067">ATP-binding</keyword>
<protein>
    <recommendedName>
        <fullName evidence="16">Receptor-like serine/threonine-protein kinase</fullName>
        <ecNumber evidence="16">2.7.11.1</ecNumber>
    </recommendedName>
</protein>
<evidence type="ECO:0000256" key="2">
    <source>
        <dbReference type="ARBA" id="ARBA00022475"/>
    </source>
</evidence>
<organism evidence="22 23">
    <name type="scientific">Sesamum alatum</name>
    <dbReference type="NCBI Taxonomy" id="300844"/>
    <lineage>
        <taxon>Eukaryota</taxon>
        <taxon>Viridiplantae</taxon>
        <taxon>Streptophyta</taxon>
        <taxon>Embryophyta</taxon>
        <taxon>Tracheophyta</taxon>
        <taxon>Spermatophyta</taxon>
        <taxon>Magnoliopsida</taxon>
        <taxon>eudicotyledons</taxon>
        <taxon>Gunneridae</taxon>
        <taxon>Pentapetalae</taxon>
        <taxon>asterids</taxon>
        <taxon>lamiids</taxon>
        <taxon>Lamiales</taxon>
        <taxon>Pedaliaceae</taxon>
        <taxon>Sesamum</taxon>
    </lineage>
</organism>
<dbReference type="GO" id="GO:0005524">
    <property type="term" value="F:ATP binding"/>
    <property type="evidence" value="ECO:0007669"/>
    <property type="project" value="UniProtKB-KW"/>
</dbReference>
<reference evidence="22" key="2">
    <citation type="journal article" date="2024" name="Plant">
        <title>Genomic evolution and insights into agronomic trait innovations of Sesamum species.</title>
        <authorList>
            <person name="Miao H."/>
            <person name="Wang L."/>
            <person name="Qu L."/>
            <person name="Liu H."/>
            <person name="Sun Y."/>
            <person name="Le M."/>
            <person name="Wang Q."/>
            <person name="Wei S."/>
            <person name="Zheng Y."/>
            <person name="Lin W."/>
            <person name="Duan Y."/>
            <person name="Cao H."/>
            <person name="Xiong S."/>
            <person name="Wang X."/>
            <person name="Wei L."/>
            <person name="Li C."/>
            <person name="Ma Q."/>
            <person name="Ju M."/>
            <person name="Zhao R."/>
            <person name="Li G."/>
            <person name="Mu C."/>
            <person name="Tian Q."/>
            <person name="Mei H."/>
            <person name="Zhang T."/>
            <person name="Gao T."/>
            <person name="Zhang H."/>
        </authorList>
    </citation>
    <scope>NUCLEOTIDE SEQUENCE</scope>
    <source>
        <strain evidence="22">3651</strain>
    </source>
</reference>
<evidence type="ECO:0000256" key="18">
    <source>
        <dbReference type="SAM" id="SignalP"/>
    </source>
</evidence>
<proteinExistence type="inferred from homology"/>
<dbReference type="CDD" id="cd14066">
    <property type="entry name" value="STKc_IRAK"/>
    <property type="match status" value="1"/>
</dbReference>
<name>A0AAE2CYG8_9LAMI</name>
<dbReference type="PROSITE" id="PS50948">
    <property type="entry name" value="PAN"/>
    <property type="match status" value="1"/>
</dbReference>
<dbReference type="SUPFAM" id="SSF56112">
    <property type="entry name" value="Protein kinase-like (PK-like)"/>
    <property type="match status" value="1"/>
</dbReference>
<dbReference type="InterPro" id="IPR036426">
    <property type="entry name" value="Bulb-type_lectin_dom_sf"/>
</dbReference>
<dbReference type="InterPro" id="IPR024171">
    <property type="entry name" value="SRK-like_kinase"/>
</dbReference>
<dbReference type="InterPro" id="IPR003609">
    <property type="entry name" value="Pan_app"/>
</dbReference>
<keyword evidence="8 16" id="KW-0418">Kinase</keyword>
<dbReference type="Gene3D" id="3.30.200.20">
    <property type="entry name" value="Phosphorylase Kinase, domain 1"/>
    <property type="match status" value="1"/>
</dbReference>
<sequence>MGFRHKTNSGPMLQVFMFVTCCLCLELTCAIDTLRVSQSIRDSEVLVSNGQNFKLGFFSPVNSSQRYVGIMYNIPILTVIWIANRDKPLNGSTGKVEISEDGNLVILDGQKGVVWSSNLSSSVANCSAHLLDTGNLVLQDNLSGMVLWESFRHASDSLVQRMQIITDLRTNEKNILTSWRSPSNPALGSFTATIEPLELPQLVIWNASDPYWRSGPWNGQVFIGISDMGVYLYQNGVHMVNDNPGTAYMTFTYFNASVLTYFVLNVSGILQQKLWSDGKGDWEVTWSSIESECDVYGKCGLFGSCNAQAVPICTCLPGFEPKNIDEWNADNWTSGCMRKTSLQCEKNTSVGNMGEQDGFLRVKTVKLPDHAKWFPSLEADCGSQCLNNCSCIAYAYYSGIGCMQWTDILIDVQKFSGGGGDLYIRLAHSDLDNKKDQTAIIAITIVLGFIIIAICTYFLLNWYRGRKQKCWRLLTRPRETDPGYSKQSLLKDYVNGVKLEEVPFFKFEMLSEATGNFDSVFKLGQGGFGPVYKGTLPCGQEIAVKRLSRKSGQGLEEFKNEIMLIAKLQHRNLVRLLGCCIEGEEKMLLYEYMPNKSLDSYVFEKDKSSMLDWERRFNIICGIARGLLYLHQDSRFRIIHRDLKASNILLDKEMNPKISDFGMARIFGGDQTEANTKRVVGTYGYMSPEYAMDGLFSIKSDVFSFGVLVLEIVSGKKNRGFYQTNNHLNLLAYAWKLWNEGRDLATIDPTIEDSFVETEVSRCIQVGLLCVQHSSEERPTMCQVVSMLENENVTMPEPQEPGFYTGRSAAGFAVSLDWNEDSVNGLTVTTLSGRA</sequence>
<evidence type="ECO:0000256" key="9">
    <source>
        <dbReference type="ARBA" id="ARBA00022840"/>
    </source>
</evidence>
<dbReference type="PIRSF" id="PIRSF000641">
    <property type="entry name" value="SRK"/>
    <property type="match status" value="1"/>
</dbReference>
<dbReference type="Pfam" id="PF07714">
    <property type="entry name" value="PK_Tyr_Ser-Thr"/>
    <property type="match status" value="1"/>
</dbReference>
<feature type="chain" id="PRO_5042080084" description="Receptor-like serine/threonine-protein kinase" evidence="18">
    <location>
        <begin position="31"/>
        <end position="835"/>
    </location>
</feature>
<evidence type="ECO:0000256" key="16">
    <source>
        <dbReference type="PIRNR" id="PIRNR000641"/>
    </source>
</evidence>
<dbReference type="FunFam" id="3.30.200.20:FF:000195">
    <property type="entry name" value="G-type lectin S-receptor-like serine/threonine-protein kinase"/>
    <property type="match status" value="1"/>
</dbReference>
<evidence type="ECO:0000256" key="7">
    <source>
        <dbReference type="ARBA" id="ARBA00022741"/>
    </source>
</evidence>
<dbReference type="InterPro" id="IPR000719">
    <property type="entry name" value="Prot_kinase_dom"/>
</dbReference>
<dbReference type="Pfam" id="PF00954">
    <property type="entry name" value="S_locus_glycop"/>
    <property type="match status" value="1"/>
</dbReference>
<dbReference type="PROSITE" id="PS50927">
    <property type="entry name" value="BULB_LECTIN"/>
    <property type="match status" value="1"/>
</dbReference>
<keyword evidence="6 18" id="KW-0732">Signal</keyword>
<evidence type="ECO:0000256" key="12">
    <source>
        <dbReference type="ARBA" id="ARBA00023157"/>
    </source>
</evidence>
<dbReference type="Proteomes" id="UP001293254">
    <property type="component" value="Unassembled WGS sequence"/>
</dbReference>
<dbReference type="SMART" id="SM00473">
    <property type="entry name" value="PAN_AP"/>
    <property type="match status" value="1"/>
</dbReference>
<keyword evidence="12" id="KW-1015">Disulfide bond</keyword>
<evidence type="ECO:0000256" key="17">
    <source>
        <dbReference type="SAM" id="Phobius"/>
    </source>
</evidence>
<gene>
    <name evidence="22" type="ORF">Salat_0261500</name>
</gene>
<dbReference type="GO" id="GO:0004674">
    <property type="term" value="F:protein serine/threonine kinase activity"/>
    <property type="evidence" value="ECO:0007669"/>
    <property type="project" value="UniProtKB-KW"/>
</dbReference>
<reference evidence="22" key="1">
    <citation type="submission" date="2020-06" db="EMBL/GenBank/DDBJ databases">
        <authorList>
            <person name="Li T."/>
            <person name="Hu X."/>
            <person name="Zhang T."/>
            <person name="Song X."/>
            <person name="Zhang H."/>
            <person name="Dai N."/>
            <person name="Sheng W."/>
            <person name="Hou X."/>
            <person name="Wei L."/>
        </authorList>
    </citation>
    <scope>NUCLEOTIDE SEQUENCE</scope>
    <source>
        <strain evidence="22">3651</strain>
        <tissue evidence="22">Leaf</tissue>
    </source>
</reference>
<keyword evidence="5 17" id="KW-0812">Transmembrane</keyword>
<feature type="transmembrane region" description="Helical" evidence="17">
    <location>
        <begin position="439"/>
        <end position="460"/>
    </location>
</feature>
<dbReference type="PROSITE" id="PS50011">
    <property type="entry name" value="PROTEIN_KINASE_DOM"/>
    <property type="match status" value="1"/>
</dbReference>
<dbReference type="InterPro" id="IPR000858">
    <property type="entry name" value="S_locus_glycoprot_dom"/>
</dbReference>
<dbReference type="InterPro" id="IPR021820">
    <property type="entry name" value="S-locus_recpt_kinase_C"/>
</dbReference>
<evidence type="ECO:0000259" key="20">
    <source>
        <dbReference type="PROSITE" id="PS50927"/>
    </source>
</evidence>
<keyword evidence="11 17" id="KW-0472">Membrane</keyword>
<dbReference type="AlphaFoldDB" id="A0AAE2CYG8"/>
<keyword evidence="2" id="KW-1003">Cell membrane</keyword>
<evidence type="ECO:0000256" key="15">
    <source>
        <dbReference type="ARBA" id="ARBA00048679"/>
    </source>
</evidence>
<keyword evidence="7 16" id="KW-0547">Nucleotide-binding</keyword>
<dbReference type="SUPFAM" id="SSF51110">
    <property type="entry name" value="alpha-D-mannose-specific plant lectins"/>
    <property type="match status" value="1"/>
</dbReference>
<evidence type="ECO:0000256" key="1">
    <source>
        <dbReference type="ARBA" id="ARBA00004251"/>
    </source>
</evidence>
<evidence type="ECO:0000313" key="23">
    <source>
        <dbReference type="Proteomes" id="UP001293254"/>
    </source>
</evidence>
<feature type="signal peptide" evidence="18">
    <location>
        <begin position="1"/>
        <end position="30"/>
    </location>
</feature>
<evidence type="ECO:0000313" key="22">
    <source>
        <dbReference type="EMBL" id="KAK4439266.1"/>
    </source>
</evidence>
<dbReference type="EC" id="2.7.11.1" evidence="16"/>
<dbReference type="SMART" id="SM00108">
    <property type="entry name" value="B_lectin"/>
    <property type="match status" value="1"/>
</dbReference>
<evidence type="ECO:0000256" key="10">
    <source>
        <dbReference type="ARBA" id="ARBA00022989"/>
    </source>
</evidence>